<evidence type="ECO:0000313" key="7">
    <source>
        <dbReference type="EMBL" id="KAG5967451.1"/>
    </source>
</evidence>
<dbReference type="PROSITE" id="PS00463">
    <property type="entry name" value="ZN2_CY6_FUNGAL_1"/>
    <property type="match status" value="1"/>
</dbReference>
<evidence type="ECO:0000256" key="5">
    <source>
        <dbReference type="SAM" id="MobiDB-lite"/>
    </source>
</evidence>
<dbReference type="GO" id="GO:0008270">
    <property type="term" value="F:zinc ion binding"/>
    <property type="evidence" value="ECO:0007669"/>
    <property type="project" value="InterPro"/>
</dbReference>
<dbReference type="InterPro" id="IPR050987">
    <property type="entry name" value="AtrR-like"/>
</dbReference>
<dbReference type="CDD" id="cd12148">
    <property type="entry name" value="fungal_TF_MHR"/>
    <property type="match status" value="1"/>
</dbReference>
<dbReference type="Proteomes" id="UP000784919">
    <property type="component" value="Unassembled WGS sequence"/>
</dbReference>
<dbReference type="GO" id="GO:0000981">
    <property type="term" value="F:DNA-binding transcription factor activity, RNA polymerase II-specific"/>
    <property type="evidence" value="ECO:0007669"/>
    <property type="project" value="InterPro"/>
</dbReference>
<dbReference type="PANTHER" id="PTHR46910">
    <property type="entry name" value="TRANSCRIPTION FACTOR PDR1"/>
    <property type="match status" value="1"/>
</dbReference>
<protein>
    <recommendedName>
        <fullName evidence="6">Zn(2)-C6 fungal-type domain-containing protein</fullName>
    </recommendedName>
</protein>
<dbReference type="CDD" id="cd00067">
    <property type="entry name" value="GAL4"/>
    <property type="match status" value="1"/>
</dbReference>
<evidence type="ECO:0000256" key="1">
    <source>
        <dbReference type="ARBA" id="ARBA00004123"/>
    </source>
</evidence>
<gene>
    <name evidence="7" type="ORF">E4U56_000861</name>
</gene>
<evidence type="ECO:0000259" key="6">
    <source>
        <dbReference type="PROSITE" id="PS50048"/>
    </source>
</evidence>
<dbReference type="EMBL" id="SRPS01000120">
    <property type="protein sequence ID" value="KAG5967451.1"/>
    <property type="molecule type" value="Genomic_DNA"/>
</dbReference>
<dbReference type="Pfam" id="PF00172">
    <property type="entry name" value="Zn_clus"/>
    <property type="match status" value="1"/>
</dbReference>
<feature type="compositionally biased region" description="Polar residues" evidence="5">
    <location>
        <begin position="62"/>
        <end position="77"/>
    </location>
</feature>
<dbReference type="Gene3D" id="4.10.240.10">
    <property type="entry name" value="Zn(2)-C6 fungal-type DNA-binding domain"/>
    <property type="match status" value="1"/>
</dbReference>
<sequence length="616" mass="69385">MSESYAQYSCDNCHSRKIGCSRHLAGCRRCTSEGRACAYSRSGVIHRTRRRNRANQDVTRSALYSSNTTPQSISDQATGRPCEGADNTESAYDRLQQMIPSRSHQSVRVIAELLEEYTEAWQGSEAFDKLSKAPIAEFFVFSEPHTRCWLDNLNLILEKEELLIFTIPPEVYAQLASSRPQEVQDRSWLVMFYSVAIYVEHSKAQNTHRVATLSKLRRNLWLAFNDVRLLIEPSPARVQALIILATYVEEFMTPCVCWSLITKACTMLQALGVVHWRLDTATSDVRAMLFWRLNMLDKALALILCRAPAFHREMASQIAMPTLNRLMQCRPKRTKDYPPALFEAHYLHQMHLVSSIMADVWHALYGQDTEKVLEVKGRLEAWYQQAKEVIDAAALVERPLLTAKGAAAVDLGRQTLRFQYLSLIVLLTVSSRQLRSQSTEPSREMLNLLPALGDAIPDHKGPYVCLLWQYLHCPLAAFGALWGELVIKTTVNPEQSLKSMEAIAHLPLYLGKLGSRHALAARLQSITARIVEQARMIVNSQEAPAPVALPVQDEPTDPGLPAPATEILPVVAPNESLDPTQMQSVDDFLDDRFLMQGDPFFGTTFDWFAWGGNAEV</sequence>
<proteinExistence type="predicted"/>
<name>A0A9P7MTR1_9HYPO</name>
<dbReference type="SMART" id="SM00066">
    <property type="entry name" value="GAL4"/>
    <property type="match status" value="1"/>
</dbReference>
<comment type="caution">
    <text evidence="7">The sequence shown here is derived from an EMBL/GenBank/DDBJ whole genome shotgun (WGS) entry which is preliminary data.</text>
</comment>
<evidence type="ECO:0000256" key="3">
    <source>
        <dbReference type="ARBA" id="ARBA00023125"/>
    </source>
</evidence>
<keyword evidence="2" id="KW-0479">Metal-binding</keyword>
<organism evidence="7 8">
    <name type="scientific">Claviceps arundinis</name>
    <dbReference type="NCBI Taxonomy" id="1623583"/>
    <lineage>
        <taxon>Eukaryota</taxon>
        <taxon>Fungi</taxon>
        <taxon>Dikarya</taxon>
        <taxon>Ascomycota</taxon>
        <taxon>Pezizomycotina</taxon>
        <taxon>Sordariomycetes</taxon>
        <taxon>Hypocreomycetidae</taxon>
        <taxon>Hypocreales</taxon>
        <taxon>Clavicipitaceae</taxon>
        <taxon>Claviceps</taxon>
    </lineage>
</organism>
<dbReference type="PROSITE" id="PS50048">
    <property type="entry name" value="ZN2_CY6_FUNGAL_2"/>
    <property type="match status" value="1"/>
</dbReference>
<dbReference type="GO" id="GO:0005634">
    <property type="term" value="C:nucleus"/>
    <property type="evidence" value="ECO:0007669"/>
    <property type="project" value="UniProtKB-SubCell"/>
</dbReference>
<dbReference type="OrthoDB" id="103819at2759"/>
<evidence type="ECO:0000256" key="2">
    <source>
        <dbReference type="ARBA" id="ARBA00022723"/>
    </source>
</evidence>
<reference evidence="7" key="1">
    <citation type="journal article" date="2020" name="bioRxiv">
        <title>Whole genome comparisons of ergot fungi reveals the divergence and evolution of species within the genus Claviceps are the result of varying mechanisms driving genome evolution and host range expansion.</title>
        <authorList>
            <person name="Wyka S.A."/>
            <person name="Mondo S.J."/>
            <person name="Liu M."/>
            <person name="Dettman J."/>
            <person name="Nalam V."/>
            <person name="Broders K.D."/>
        </authorList>
    </citation>
    <scope>NUCLEOTIDE SEQUENCE</scope>
    <source>
        <strain evidence="7">CCC 1102</strain>
    </source>
</reference>
<evidence type="ECO:0000256" key="4">
    <source>
        <dbReference type="ARBA" id="ARBA00023242"/>
    </source>
</evidence>
<evidence type="ECO:0000313" key="8">
    <source>
        <dbReference type="Proteomes" id="UP000784919"/>
    </source>
</evidence>
<dbReference type="InterPro" id="IPR001138">
    <property type="entry name" value="Zn2Cys6_DnaBD"/>
</dbReference>
<dbReference type="GO" id="GO:0003677">
    <property type="term" value="F:DNA binding"/>
    <property type="evidence" value="ECO:0007669"/>
    <property type="project" value="UniProtKB-KW"/>
</dbReference>
<comment type="subcellular location">
    <subcellularLocation>
        <location evidence="1">Nucleus</location>
    </subcellularLocation>
</comment>
<dbReference type="AlphaFoldDB" id="A0A9P7MTR1"/>
<feature type="domain" description="Zn(2)-C6 fungal-type" evidence="6">
    <location>
        <begin position="9"/>
        <end position="39"/>
    </location>
</feature>
<accession>A0A9P7MTR1</accession>
<dbReference type="InterPro" id="IPR036864">
    <property type="entry name" value="Zn2-C6_fun-type_DNA-bd_sf"/>
</dbReference>
<dbReference type="PANTHER" id="PTHR46910:SF3">
    <property type="entry name" value="HALOTOLERANCE PROTEIN 9-RELATED"/>
    <property type="match status" value="1"/>
</dbReference>
<keyword evidence="3" id="KW-0238">DNA-binding</keyword>
<keyword evidence="4" id="KW-0539">Nucleus</keyword>
<feature type="region of interest" description="Disordered" evidence="5">
    <location>
        <begin position="62"/>
        <end position="85"/>
    </location>
</feature>
<dbReference type="SUPFAM" id="SSF57701">
    <property type="entry name" value="Zn2/Cys6 DNA-binding domain"/>
    <property type="match status" value="1"/>
</dbReference>